<name>A0AAD4P7I9_PERFH</name>
<dbReference type="GO" id="GO:0016020">
    <property type="term" value="C:membrane"/>
    <property type="evidence" value="ECO:0007669"/>
    <property type="project" value="UniProtKB-SubCell"/>
</dbReference>
<comment type="caution">
    <text evidence="7">The sequence shown here is derived from an EMBL/GenBank/DDBJ whole genome shotgun (WGS) entry which is preliminary data.</text>
</comment>
<dbReference type="GO" id="GO:0042910">
    <property type="term" value="F:xenobiotic transmembrane transporter activity"/>
    <property type="evidence" value="ECO:0007669"/>
    <property type="project" value="InterPro"/>
</dbReference>
<keyword evidence="5 6" id="KW-0472">Membrane</keyword>
<feature type="transmembrane region" description="Helical" evidence="6">
    <location>
        <begin position="108"/>
        <end position="133"/>
    </location>
</feature>
<comment type="subcellular location">
    <subcellularLocation>
        <location evidence="1">Membrane</location>
        <topology evidence="1">Multi-pass membrane protein</topology>
    </subcellularLocation>
</comment>
<dbReference type="GO" id="GO:0015297">
    <property type="term" value="F:antiporter activity"/>
    <property type="evidence" value="ECO:0007669"/>
    <property type="project" value="InterPro"/>
</dbReference>
<evidence type="ECO:0000313" key="7">
    <source>
        <dbReference type="EMBL" id="KAH6828642.1"/>
    </source>
</evidence>
<feature type="transmembrane region" description="Helical" evidence="6">
    <location>
        <begin position="153"/>
        <end position="174"/>
    </location>
</feature>
<comment type="caution">
    <text evidence="6">Lacks conserved residue(s) required for the propagation of feature annotation.</text>
</comment>
<feature type="transmembrane region" description="Helical" evidence="6">
    <location>
        <begin position="411"/>
        <end position="428"/>
    </location>
</feature>
<evidence type="ECO:0000256" key="3">
    <source>
        <dbReference type="ARBA" id="ARBA00022692"/>
    </source>
</evidence>
<dbReference type="AlphaFoldDB" id="A0AAD4P7I9"/>
<feature type="transmembrane region" description="Helical" evidence="6">
    <location>
        <begin position="331"/>
        <end position="354"/>
    </location>
</feature>
<dbReference type="Proteomes" id="UP001190926">
    <property type="component" value="Unassembled WGS sequence"/>
</dbReference>
<feature type="transmembrane region" description="Helical" evidence="6">
    <location>
        <begin position="207"/>
        <end position="232"/>
    </location>
</feature>
<evidence type="ECO:0000256" key="1">
    <source>
        <dbReference type="ARBA" id="ARBA00004141"/>
    </source>
</evidence>
<feature type="transmembrane region" description="Helical" evidence="6">
    <location>
        <begin position="181"/>
        <end position="201"/>
    </location>
</feature>
<dbReference type="GO" id="GO:1990961">
    <property type="term" value="P:xenobiotic detoxification by transmembrane export across the plasma membrane"/>
    <property type="evidence" value="ECO:0007669"/>
    <property type="project" value="InterPro"/>
</dbReference>
<comment type="similarity">
    <text evidence="2 6">Belongs to the multi antimicrobial extrusion (MATE) (TC 2.A.66.1) family.</text>
</comment>
<evidence type="ECO:0000256" key="4">
    <source>
        <dbReference type="ARBA" id="ARBA00022989"/>
    </source>
</evidence>
<reference evidence="7 8" key="1">
    <citation type="journal article" date="2021" name="Nat. Commun.">
        <title>Incipient diploidization of the medicinal plant Perilla within 10,000 years.</title>
        <authorList>
            <person name="Zhang Y."/>
            <person name="Shen Q."/>
            <person name="Leng L."/>
            <person name="Zhang D."/>
            <person name="Chen S."/>
            <person name="Shi Y."/>
            <person name="Ning Z."/>
            <person name="Chen S."/>
        </authorList>
    </citation>
    <scope>NUCLEOTIDE SEQUENCE [LARGE SCALE GENOMIC DNA]</scope>
    <source>
        <strain evidence="8">cv. PC099</strain>
    </source>
</reference>
<dbReference type="PANTHER" id="PTHR11206">
    <property type="entry name" value="MULTIDRUG RESISTANCE PROTEIN"/>
    <property type="match status" value="1"/>
</dbReference>
<keyword evidence="8" id="KW-1185">Reference proteome</keyword>
<sequence length="476" mass="51609">MERELREKLLQVAEDNVSNEESLKSKIWSETKKMWIVAAPAILIRFSTFGINVVSQAFVGHIGATELAAYALVFTVLLRFSNGILIGMSSGFGTLCGQAYGAKQYHKLGIYLQQAWIVLVSVAAILCPLLVFAAPVLKALGQDEHIAETAGPIALWFIPLTFSFAVLCACNIFLQSQSKIIVLSCLSAVSLLVHISLSWLLTVRYKFGITGAMISTTLAYWMPNVGQLIYIISGGCRETWSGFTMSAFNDLGHTVKIAVSSSLMSSLDLWYNTTLLLLTGNMENAEVSVDALSICLNISGWAQMISLGFMGTASVRVSNELGRRNAGAAKFAILMTVFTSFSIALVLFVLFLVYRAQLAYMFTKSEDVAGAVARLSPLLAYTLLLNGVQPVLSGVAMGAGRQGTVTYVNLGSYYLIGIPLAVILGFVLKLQVQGVWIGMIIGSTVQTVTLVIMTCITDWDEQVSLAQERINRPLIS</sequence>
<evidence type="ECO:0000256" key="5">
    <source>
        <dbReference type="ARBA" id="ARBA00023136"/>
    </source>
</evidence>
<keyword evidence="4 6" id="KW-1133">Transmembrane helix</keyword>
<proteinExistence type="inferred from homology"/>
<dbReference type="EMBL" id="SDAM02000121">
    <property type="protein sequence ID" value="KAH6828642.1"/>
    <property type="molecule type" value="Genomic_DNA"/>
</dbReference>
<keyword evidence="3 6" id="KW-0812">Transmembrane</keyword>
<dbReference type="Pfam" id="PF01554">
    <property type="entry name" value="MatE"/>
    <property type="match status" value="2"/>
</dbReference>
<dbReference type="InterPro" id="IPR002528">
    <property type="entry name" value="MATE_fam"/>
</dbReference>
<dbReference type="CDD" id="cd13132">
    <property type="entry name" value="MATE_eukaryotic"/>
    <property type="match status" value="1"/>
</dbReference>
<evidence type="ECO:0000256" key="6">
    <source>
        <dbReference type="RuleBase" id="RU004914"/>
    </source>
</evidence>
<feature type="transmembrane region" description="Helical" evidence="6">
    <location>
        <begin position="67"/>
        <end position="87"/>
    </location>
</feature>
<gene>
    <name evidence="7" type="ORF">C2S53_006640</name>
</gene>
<feature type="transmembrane region" description="Helical" evidence="6">
    <location>
        <begin position="34"/>
        <end position="55"/>
    </location>
</feature>
<dbReference type="InterPro" id="IPR045069">
    <property type="entry name" value="MATE_euk"/>
</dbReference>
<protein>
    <recommendedName>
        <fullName evidence="6">Protein DETOXIFICATION</fullName>
    </recommendedName>
    <alternativeName>
        <fullName evidence="6">Multidrug and toxic compound extrusion protein</fullName>
    </alternativeName>
</protein>
<evidence type="ECO:0000313" key="8">
    <source>
        <dbReference type="Proteomes" id="UP001190926"/>
    </source>
</evidence>
<dbReference type="NCBIfam" id="TIGR00797">
    <property type="entry name" value="matE"/>
    <property type="match status" value="1"/>
</dbReference>
<organism evidence="7 8">
    <name type="scientific">Perilla frutescens var. hirtella</name>
    <name type="common">Perilla citriodora</name>
    <name type="synonym">Perilla setoyensis</name>
    <dbReference type="NCBI Taxonomy" id="608512"/>
    <lineage>
        <taxon>Eukaryota</taxon>
        <taxon>Viridiplantae</taxon>
        <taxon>Streptophyta</taxon>
        <taxon>Embryophyta</taxon>
        <taxon>Tracheophyta</taxon>
        <taxon>Spermatophyta</taxon>
        <taxon>Magnoliopsida</taxon>
        <taxon>eudicotyledons</taxon>
        <taxon>Gunneridae</taxon>
        <taxon>Pentapetalae</taxon>
        <taxon>asterids</taxon>
        <taxon>lamiids</taxon>
        <taxon>Lamiales</taxon>
        <taxon>Lamiaceae</taxon>
        <taxon>Nepetoideae</taxon>
        <taxon>Elsholtzieae</taxon>
        <taxon>Perilla</taxon>
    </lineage>
</organism>
<accession>A0AAD4P7I9</accession>
<feature type="transmembrane region" description="Helical" evidence="6">
    <location>
        <begin position="434"/>
        <end position="456"/>
    </location>
</feature>
<evidence type="ECO:0000256" key="2">
    <source>
        <dbReference type="ARBA" id="ARBA00010199"/>
    </source>
</evidence>